<accession>A0AAN6GE65</accession>
<feature type="compositionally biased region" description="Low complexity" evidence="1">
    <location>
        <begin position="267"/>
        <end position="287"/>
    </location>
</feature>
<dbReference type="EMBL" id="JAPDMQ010000270">
    <property type="protein sequence ID" value="KAK0528558.1"/>
    <property type="molecule type" value="Genomic_DNA"/>
</dbReference>
<protein>
    <submittedName>
        <fullName evidence="2">Uncharacterized protein</fullName>
    </submittedName>
</protein>
<reference evidence="2" key="1">
    <citation type="journal article" date="2023" name="PhytoFront">
        <title>Draft Genome Resources of Seven Strains of Tilletia horrida, Causal Agent of Kernel Smut of Rice.</title>
        <authorList>
            <person name="Khanal S."/>
            <person name="Antony Babu S."/>
            <person name="Zhou X.G."/>
        </authorList>
    </citation>
    <scope>NUCLEOTIDE SEQUENCE</scope>
    <source>
        <strain evidence="2">TX3</strain>
    </source>
</reference>
<feature type="compositionally biased region" description="Low complexity" evidence="1">
    <location>
        <begin position="243"/>
        <end position="258"/>
    </location>
</feature>
<organism evidence="2 3">
    <name type="scientific">Tilletia horrida</name>
    <dbReference type="NCBI Taxonomy" id="155126"/>
    <lineage>
        <taxon>Eukaryota</taxon>
        <taxon>Fungi</taxon>
        <taxon>Dikarya</taxon>
        <taxon>Basidiomycota</taxon>
        <taxon>Ustilaginomycotina</taxon>
        <taxon>Exobasidiomycetes</taxon>
        <taxon>Tilletiales</taxon>
        <taxon>Tilletiaceae</taxon>
        <taxon>Tilletia</taxon>
    </lineage>
</organism>
<comment type="caution">
    <text evidence="2">The sequence shown here is derived from an EMBL/GenBank/DDBJ whole genome shotgun (WGS) entry which is preliminary data.</text>
</comment>
<dbReference type="Proteomes" id="UP001176521">
    <property type="component" value="Unassembled WGS sequence"/>
</dbReference>
<evidence type="ECO:0000313" key="2">
    <source>
        <dbReference type="EMBL" id="KAK0528558.1"/>
    </source>
</evidence>
<feature type="region of interest" description="Disordered" evidence="1">
    <location>
        <begin position="243"/>
        <end position="304"/>
    </location>
</feature>
<keyword evidence="3" id="KW-1185">Reference proteome</keyword>
<evidence type="ECO:0000313" key="3">
    <source>
        <dbReference type="Proteomes" id="UP001176521"/>
    </source>
</evidence>
<name>A0AAN6GE65_9BASI</name>
<evidence type="ECO:0000256" key="1">
    <source>
        <dbReference type="SAM" id="MobiDB-lite"/>
    </source>
</evidence>
<dbReference type="AlphaFoldDB" id="A0AAN6GE65"/>
<proteinExistence type="predicted"/>
<sequence>MPAVQSRPTRFVTHLCISVDVVLGESTVVDSNVKANIHLLNRKDSPNEAILTFWGRTPPEGGAYLIAGAAFGTSPLTIHVNEPSAMRLVPEEVDGSIDGNPTLASMDAIVFCLGVLKSVAADKKSGVVGGFVFLGKNDGWIEFEIYVFFEDTARWQSWGLPGPRSLVYLDAVLDRVDEDGKVHCALRRIFAVEAAPQPLLSALKIGQSGSASTSKASLILGARQRNAAKATSSTLSAAATTAASDGDADAAASSSSASLETPNKVSPTEPETPTAPKTLRAGTSQKTPPSPSPAAPPRKRTRAE</sequence>
<gene>
    <name evidence="2" type="ORF">OC842_004512</name>
</gene>